<proteinExistence type="predicted"/>
<evidence type="ECO:0000256" key="1">
    <source>
        <dbReference type="SAM" id="MobiDB-lite"/>
    </source>
</evidence>
<name>A0ABS8WL85_DATST</name>
<evidence type="ECO:0000313" key="3">
    <source>
        <dbReference type="Proteomes" id="UP000823775"/>
    </source>
</evidence>
<feature type="compositionally biased region" description="Basic and acidic residues" evidence="1">
    <location>
        <begin position="1"/>
        <end position="11"/>
    </location>
</feature>
<dbReference type="Proteomes" id="UP000823775">
    <property type="component" value="Unassembled WGS sequence"/>
</dbReference>
<feature type="region of interest" description="Disordered" evidence="1">
    <location>
        <begin position="1"/>
        <end position="26"/>
    </location>
</feature>
<sequence>MSTSRQCDKGKTPITDSTTPVAESGEETRIDQLHFGLNKMKNYYVQCKEHRSITTEARFEVNSFKDDFSDIYDQFQIEIRIPSQCPWTLNFLS</sequence>
<accession>A0ABS8WL85</accession>
<gene>
    <name evidence="2" type="ORF">HAX54_050289</name>
</gene>
<feature type="non-terminal residue" evidence="2">
    <location>
        <position position="93"/>
    </location>
</feature>
<evidence type="ECO:0000313" key="2">
    <source>
        <dbReference type="EMBL" id="MCE3051591.1"/>
    </source>
</evidence>
<reference evidence="2 3" key="1">
    <citation type="journal article" date="2021" name="BMC Genomics">
        <title>Datura genome reveals duplications of psychoactive alkaloid biosynthetic genes and high mutation rate following tissue culture.</title>
        <authorList>
            <person name="Rajewski A."/>
            <person name="Carter-House D."/>
            <person name="Stajich J."/>
            <person name="Litt A."/>
        </authorList>
    </citation>
    <scope>NUCLEOTIDE SEQUENCE [LARGE SCALE GENOMIC DNA]</scope>
    <source>
        <strain evidence="2">AR-01</strain>
    </source>
</reference>
<protein>
    <submittedName>
        <fullName evidence="2">Uncharacterized protein</fullName>
    </submittedName>
</protein>
<dbReference type="EMBL" id="JACEIK010008761">
    <property type="protein sequence ID" value="MCE3051591.1"/>
    <property type="molecule type" value="Genomic_DNA"/>
</dbReference>
<comment type="caution">
    <text evidence="2">The sequence shown here is derived from an EMBL/GenBank/DDBJ whole genome shotgun (WGS) entry which is preliminary data.</text>
</comment>
<organism evidence="2 3">
    <name type="scientific">Datura stramonium</name>
    <name type="common">Jimsonweed</name>
    <name type="synonym">Common thornapple</name>
    <dbReference type="NCBI Taxonomy" id="4076"/>
    <lineage>
        <taxon>Eukaryota</taxon>
        <taxon>Viridiplantae</taxon>
        <taxon>Streptophyta</taxon>
        <taxon>Embryophyta</taxon>
        <taxon>Tracheophyta</taxon>
        <taxon>Spermatophyta</taxon>
        <taxon>Magnoliopsida</taxon>
        <taxon>eudicotyledons</taxon>
        <taxon>Gunneridae</taxon>
        <taxon>Pentapetalae</taxon>
        <taxon>asterids</taxon>
        <taxon>lamiids</taxon>
        <taxon>Solanales</taxon>
        <taxon>Solanaceae</taxon>
        <taxon>Solanoideae</taxon>
        <taxon>Datureae</taxon>
        <taxon>Datura</taxon>
    </lineage>
</organism>
<keyword evidence="3" id="KW-1185">Reference proteome</keyword>